<dbReference type="Pfam" id="PF01035">
    <property type="entry name" value="DNA_binding_1"/>
    <property type="match status" value="1"/>
</dbReference>
<comment type="caution">
    <text evidence="11">The sequence shown here is derived from an EMBL/GenBank/DDBJ whole genome shotgun (WGS) entry which is preliminary data.</text>
</comment>
<dbReference type="SUPFAM" id="SSF46767">
    <property type="entry name" value="Methylated DNA-protein cysteine methyltransferase, C-terminal domain"/>
    <property type="match status" value="1"/>
</dbReference>
<comment type="catalytic activity">
    <reaction evidence="1 8">
        <text>a 4-O-methyl-thymidine in DNA + L-cysteinyl-[protein] = a thymidine in DNA + S-methyl-L-cysteinyl-[protein]</text>
        <dbReference type="Rhea" id="RHEA:53428"/>
        <dbReference type="Rhea" id="RHEA-COMP:10131"/>
        <dbReference type="Rhea" id="RHEA-COMP:10132"/>
        <dbReference type="Rhea" id="RHEA-COMP:13555"/>
        <dbReference type="Rhea" id="RHEA-COMP:13556"/>
        <dbReference type="ChEBI" id="CHEBI:29950"/>
        <dbReference type="ChEBI" id="CHEBI:82612"/>
        <dbReference type="ChEBI" id="CHEBI:137386"/>
        <dbReference type="ChEBI" id="CHEBI:137387"/>
        <dbReference type="EC" id="2.1.1.63"/>
    </reaction>
</comment>
<comment type="function">
    <text evidence="8">Involved in the cellular defense against the biological effects of O6-methylguanine (O6-MeG) and O4-methylthymine (O4-MeT) in DNA. Repairs the methylated nucleobase in DNA by stoichiometrically transferring the methyl group to a cysteine residue in the enzyme. This is a suicide reaction: the enzyme is irreversibly inactivated.</text>
</comment>
<proteinExistence type="inferred from homology"/>
<dbReference type="EMBL" id="JAGGKV010000010">
    <property type="protein sequence ID" value="MBP1964645.1"/>
    <property type="molecule type" value="Genomic_DNA"/>
</dbReference>
<evidence type="ECO:0000256" key="3">
    <source>
        <dbReference type="ARBA" id="ARBA00022603"/>
    </source>
</evidence>
<dbReference type="CDD" id="cd06445">
    <property type="entry name" value="ATase"/>
    <property type="match status" value="1"/>
</dbReference>
<dbReference type="Gene3D" id="3.30.160.70">
    <property type="entry name" value="Methylated DNA-protein cysteine methyltransferase domain"/>
    <property type="match status" value="1"/>
</dbReference>
<accession>A0ABS4I180</accession>
<feature type="domain" description="Methylguanine DNA methyltransferase ribonuclease-like" evidence="10">
    <location>
        <begin position="13"/>
        <end position="93"/>
    </location>
</feature>
<evidence type="ECO:0000256" key="5">
    <source>
        <dbReference type="ARBA" id="ARBA00022763"/>
    </source>
</evidence>
<keyword evidence="2 8" id="KW-0963">Cytoplasm</keyword>
<evidence type="ECO:0000256" key="7">
    <source>
        <dbReference type="ARBA" id="ARBA00049348"/>
    </source>
</evidence>
<keyword evidence="6 8" id="KW-0234">DNA repair</keyword>
<evidence type="ECO:0000256" key="4">
    <source>
        <dbReference type="ARBA" id="ARBA00022679"/>
    </source>
</evidence>
<evidence type="ECO:0000256" key="8">
    <source>
        <dbReference type="HAMAP-Rule" id="MF_00772"/>
    </source>
</evidence>
<dbReference type="InterPro" id="IPR036217">
    <property type="entry name" value="MethylDNA_cys_MeTrfase_DNAb"/>
</dbReference>
<keyword evidence="4 8" id="KW-0808">Transferase</keyword>
<dbReference type="Gene3D" id="1.10.10.10">
    <property type="entry name" value="Winged helix-like DNA-binding domain superfamily/Winged helix DNA-binding domain"/>
    <property type="match status" value="1"/>
</dbReference>
<dbReference type="EC" id="2.1.1.63" evidence="8"/>
<feature type="active site" description="Nucleophile; methyl group acceptor" evidence="8">
    <location>
        <position position="148"/>
    </location>
</feature>
<dbReference type="HAMAP" id="MF_00772">
    <property type="entry name" value="OGT"/>
    <property type="match status" value="1"/>
</dbReference>
<dbReference type="SUPFAM" id="SSF53155">
    <property type="entry name" value="Methylated DNA-protein cysteine methyltransferase domain"/>
    <property type="match status" value="1"/>
</dbReference>
<evidence type="ECO:0000256" key="1">
    <source>
        <dbReference type="ARBA" id="ARBA00001286"/>
    </source>
</evidence>
<evidence type="ECO:0000313" key="12">
    <source>
        <dbReference type="Proteomes" id="UP001519344"/>
    </source>
</evidence>
<dbReference type="InterPro" id="IPR023546">
    <property type="entry name" value="MGMT"/>
</dbReference>
<name>A0ABS4I180_9BACL</name>
<dbReference type="InterPro" id="IPR036388">
    <property type="entry name" value="WH-like_DNA-bd_sf"/>
</dbReference>
<evidence type="ECO:0000259" key="9">
    <source>
        <dbReference type="Pfam" id="PF01035"/>
    </source>
</evidence>
<feature type="domain" description="Methylated-DNA-[protein]-cysteine S-methyltransferase DNA binding" evidence="9">
    <location>
        <begin position="97"/>
        <end position="176"/>
    </location>
</feature>
<dbReference type="RefSeq" id="WP_167052776.1">
    <property type="nucleotide sequence ID" value="NZ_JAAOZR010000005.1"/>
</dbReference>
<organism evidence="11 12">
    <name type="scientific">Paenibacillus aceris</name>
    <dbReference type="NCBI Taxonomy" id="869555"/>
    <lineage>
        <taxon>Bacteria</taxon>
        <taxon>Bacillati</taxon>
        <taxon>Bacillota</taxon>
        <taxon>Bacilli</taxon>
        <taxon>Bacillales</taxon>
        <taxon>Paenibacillaceae</taxon>
        <taxon>Paenibacillus</taxon>
    </lineage>
</organism>
<dbReference type="NCBIfam" id="TIGR00589">
    <property type="entry name" value="ogt"/>
    <property type="match status" value="1"/>
</dbReference>
<dbReference type="InterPro" id="IPR036631">
    <property type="entry name" value="MGMT_N_sf"/>
</dbReference>
<comment type="similarity">
    <text evidence="8">Belongs to the MGMT family.</text>
</comment>
<comment type="catalytic activity">
    <reaction evidence="7 8">
        <text>a 6-O-methyl-2'-deoxyguanosine in DNA + L-cysteinyl-[protein] = S-methyl-L-cysteinyl-[protein] + a 2'-deoxyguanosine in DNA</text>
        <dbReference type="Rhea" id="RHEA:24000"/>
        <dbReference type="Rhea" id="RHEA-COMP:10131"/>
        <dbReference type="Rhea" id="RHEA-COMP:10132"/>
        <dbReference type="Rhea" id="RHEA-COMP:11367"/>
        <dbReference type="Rhea" id="RHEA-COMP:11368"/>
        <dbReference type="ChEBI" id="CHEBI:29950"/>
        <dbReference type="ChEBI" id="CHEBI:82612"/>
        <dbReference type="ChEBI" id="CHEBI:85445"/>
        <dbReference type="ChEBI" id="CHEBI:85448"/>
        <dbReference type="EC" id="2.1.1.63"/>
    </reaction>
</comment>
<dbReference type="Pfam" id="PF02870">
    <property type="entry name" value="Methyltransf_1N"/>
    <property type="match status" value="1"/>
</dbReference>
<gene>
    <name evidence="11" type="ORF">J2Z65_003868</name>
</gene>
<evidence type="ECO:0000256" key="2">
    <source>
        <dbReference type="ARBA" id="ARBA00022490"/>
    </source>
</evidence>
<reference evidence="11 12" key="1">
    <citation type="submission" date="2021-03" db="EMBL/GenBank/DDBJ databases">
        <title>Genomic Encyclopedia of Type Strains, Phase IV (KMG-IV): sequencing the most valuable type-strain genomes for metagenomic binning, comparative biology and taxonomic classification.</title>
        <authorList>
            <person name="Goeker M."/>
        </authorList>
    </citation>
    <scope>NUCLEOTIDE SEQUENCE [LARGE SCALE GENOMIC DNA]</scope>
    <source>
        <strain evidence="11 12">DSM 24950</strain>
    </source>
</reference>
<evidence type="ECO:0000313" key="11">
    <source>
        <dbReference type="EMBL" id="MBP1964645.1"/>
    </source>
</evidence>
<evidence type="ECO:0000256" key="6">
    <source>
        <dbReference type="ARBA" id="ARBA00023204"/>
    </source>
</evidence>
<keyword evidence="12" id="KW-1185">Reference proteome</keyword>
<dbReference type="GO" id="GO:0032259">
    <property type="term" value="P:methylation"/>
    <property type="evidence" value="ECO:0007669"/>
    <property type="project" value="UniProtKB-KW"/>
</dbReference>
<dbReference type="GO" id="GO:0008168">
    <property type="term" value="F:methyltransferase activity"/>
    <property type="evidence" value="ECO:0007669"/>
    <property type="project" value="UniProtKB-KW"/>
</dbReference>
<dbReference type="PROSITE" id="PS00374">
    <property type="entry name" value="MGMT"/>
    <property type="match status" value="1"/>
</dbReference>
<protein>
    <recommendedName>
        <fullName evidence="8">Methylated-DNA--protein-cysteine methyltransferase</fullName>
        <ecNumber evidence="8">2.1.1.63</ecNumber>
    </recommendedName>
    <alternativeName>
        <fullName evidence="8">6-O-methylguanine-DNA methyltransferase</fullName>
        <shortName evidence="8">MGMT</shortName>
    </alternativeName>
    <alternativeName>
        <fullName evidence="8">O-6-methylguanine-DNA-alkyltransferase</fullName>
    </alternativeName>
</protein>
<dbReference type="PANTHER" id="PTHR10815">
    <property type="entry name" value="METHYLATED-DNA--PROTEIN-CYSTEINE METHYLTRANSFERASE"/>
    <property type="match status" value="1"/>
</dbReference>
<keyword evidence="3 8" id="KW-0489">Methyltransferase</keyword>
<dbReference type="PANTHER" id="PTHR10815:SF5">
    <property type="entry name" value="METHYLATED-DNA--PROTEIN-CYSTEINE METHYLTRANSFERASE"/>
    <property type="match status" value="1"/>
</dbReference>
<comment type="subcellular location">
    <subcellularLocation>
        <location evidence="8">Cytoplasm</location>
    </subcellularLocation>
</comment>
<keyword evidence="5 8" id="KW-0227">DNA damage</keyword>
<comment type="miscellaneous">
    <text evidence="8">This enzyme catalyzes only one turnover and therefore is not strictly catalytic. According to one definition, an enzyme is a biocatalyst that acts repeatedly and over many reaction cycles.</text>
</comment>
<evidence type="ECO:0000259" key="10">
    <source>
        <dbReference type="Pfam" id="PF02870"/>
    </source>
</evidence>
<dbReference type="Proteomes" id="UP001519344">
    <property type="component" value="Unassembled WGS sequence"/>
</dbReference>
<dbReference type="InterPro" id="IPR008332">
    <property type="entry name" value="MethylG_MeTrfase_N"/>
</dbReference>
<dbReference type="InterPro" id="IPR014048">
    <property type="entry name" value="MethylDNA_cys_MeTrfase_DNA-bd"/>
</dbReference>
<sequence length="190" mass="20923">MTQFHQDASNVLFYKEITSPIGPLVLVATSKGLCRVAFGTMAQNQEGLQEWAARWFGKQTQLQEHASSLAPVVEQLEEYFRGERLSFDGELDLKGTEFQKKVWTALLSVPYGETASYKHIAEAIQSPKAVRAVGGANNKNPVPVIIPCHRIIGASGDLIGYAGGLDMKISLLNLERLKRLDLPNTDPNNN</sequence>
<dbReference type="InterPro" id="IPR001497">
    <property type="entry name" value="MethylDNA_cys_MeTrfase_AS"/>
</dbReference>